<protein>
    <submittedName>
        <fullName evidence="2">Lysophospholipase, alpha-beta hydrolase superfamily</fullName>
    </submittedName>
</protein>
<sequence length="328" mass="35225">MKIAAGLVLLILVASVGIVAMVLVLGGPSRPAAMKDINAPFSTVDYRDLPELSHYPARDGSQLAYRHYPPASDAAKGSVVLLHGSAGNSRSLHPLAKAHAAAGFMVYSLDVRGHGASGTKGDIAYIGQLENDLKDFLATIAPARPRTLVGFSSGGGFALRVAGSQRQRLFDHYLLLAPFISQEAPTHRPDSGGWTSVGLPRYIALILLDRLGINAFHHLPVMRYAVDDDAAPSLTTAYSFTLAQNYRPKPDYRATLKALDCPMQVLVGQDDQIFRAEQFDPVFQHAGRHVPIKHLPGIDHIGLILDPAAIDATVDATQTLNGQGNCQR</sequence>
<dbReference type="Pfam" id="PF12146">
    <property type="entry name" value="Hydrolase_4"/>
    <property type="match status" value="1"/>
</dbReference>
<proteinExistence type="predicted"/>
<dbReference type="EMBL" id="FRAL01000001">
    <property type="protein sequence ID" value="SHJ87158.1"/>
    <property type="molecule type" value="Genomic_DNA"/>
</dbReference>
<keyword evidence="2" id="KW-0378">Hydrolase</keyword>
<evidence type="ECO:0000259" key="1">
    <source>
        <dbReference type="Pfam" id="PF12146"/>
    </source>
</evidence>
<dbReference type="GO" id="GO:0016787">
    <property type="term" value="F:hydrolase activity"/>
    <property type="evidence" value="ECO:0007669"/>
    <property type="project" value="UniProtKB-KW"/>
</dbReference>
<dbReference type="RefSeq" id="WP_082919904.1">
    <property type="nucleotide sequence ID" value="NZ_BDEO01000001.1"/>
</dbReference>
<dbReference type="Gene3D" id="3.40.50.1820">
    <property type="entry name" value="alpha/beta hydrolase"/>
    <property type="match status" value="1"/>
</dbReference>
<keyword evidence="3" id="KW-1185">Reference proteome</keyword>
<evidence type="ECO:0000313" key="2">
    <source>
        <dbReference type="EMBL" id="SHJ87158.1"/>
    </source>
</evidence>
<gene>
    <name evidence="2" type="ORF">SAMN05192556_101170</name>
</gene>
<accession>A0A1M6MUG9</accession>
<dbReference type="InterPro" id="IPR022742">
    <property type="entry name" value="Hydrolase_4"/>
</dbReference>
<dbReference type="InterPro" id="IPR051044">
    <property type="entry name" value="MAG_DAG_Lipase"/>
</dbReference>
<organism evidence="2 3">
    <name type="scientific">Halomonas caseinilytica</name>
    <dbReference type="NCBI Taxonomy" id="438744"/>
    <lineage>
        <taxon>Bacteria</taxon>
        <taxon>Pseudomonadati</taxon>
        <taxon>Pseudomonadota</taxon>
        <taxon>Gammaproteobacteria</taxon>
        <taxon>Oceanospirillales</taxon>
        <taxon>Halomonadaceae</taxon>
        <taxon>Halomonas</taxon>
    </lineage>
</organism>
<feature type="domain" description="Serine aminopeptidase S33" evidence="1">
    <location>
        <begin position="74"/>
        <end position="300"/>
    </location>
</feature>
<name>A0A1M6MUG9_9GAMM</name>
<reference evidence="3" key="1">
    <citation type="submission" date="2016-11" db="EMBL/GenBank/DDBJ databases">
        <authorList>
            <person name="Varghese N."/>
            <person name="Submissions S."/>
        </authorList>
    </citation>
    <scope>NUCLEOTIDE SEQUENCE [LARGE SCALE GENOMIC DNA]</scope>
    <source>
        <strain evidence="3">ALO Sharm</strain>
    </source>
</reference>
<dbReference type="PANTHER" id="PTHR11614">
    <property type="entry name" value="PHOSPHOLIPASE-RELATED"/>
    <property type="match status" value="1"/>
</dbReference>
<dbReference type="SUPFAM" id="SSF53474">
    <property type="entry name" value="alpha/beta-Hydrolases"/>
    <property type="match status" value="1"/>
</dbReference>
<dbReference type="InterPro" id="IPR029058">
    <property type="entry name" value="AB_hydrolase_fold"/>
</dbReference>
<dbReference type="AlphaFoldDB" id="A0A1M6MUG9"/>
<evidence type="ECO:0000313" key="3">
    <source>
        <dbReference type="Proteomes" id="UP000184248"/>
    </source>
</evidence>
<dbReference type="Proteomes" id="UP000184248">
    <property type="component" value="Unassembled WGS sequence"/>
</dbReference>